<dbReference type="EMBL" id="JABEZW010000012">
    <property type="protein sequence ID" value="MBA0782174.1"/>
    <property type="molecule type" value="Genomic_DNA"/>
</dbReference>
<evidence type="ECO:0000313" key="1">
    <source>
        <dbReference type="EMBL" id="MBA0782174.1"/>
    </source>
</evidence>
<accession>A0A7J9FB35</accession>
<keyword evidence="2" id="KW-1185">Reference proteome</keyword>
<sequence length="21" mass="2534">MTMKKMILFYTLITCSQCHLQ</sequence>
<evidence type="ECO:0000313" key="2">
    <source>
        <dbReference type="Proteomes" id="UP000593568"/>
    </source>
</evidence>
<dbReference type="AlphaFoldDB" id="A0A7J9FB35"/>
<gene>
    <name evidence="1" type="ORF">Gotri_003034</name>
</gene>
<dbReference type="Proteomes" id="UP000593568">
    <property type="component" value="Unassembled WGS sequence"/>
</dbReference>
<protein>
    <submittedName>
        <fullName evidence="1">Uncharacterized protein</fullName>
    </submittedName>
</protein>
<comment type="caution">
    <text evidence="1">The sequence shown here is derived from an EMBL/GenBank/DDBJ whole genome shotgun (WGS) entry which is preliminary data.</text>
</comment>
<proteinExistence type="predicted"/>
<name>A0A7J9FB35_9ROSI</name>
<reference evidence="1 2" key="1">
    <citation type="journal article" date="2019" name="Genome Biol. Evol.">
        <title>Insights into the evolution of the New World diploid cottons (Gossypium, subgenus Houzingenia) based on genome sequencing.</title>
        <authorList>
            <person name="Grover C.E."/>
            <person name="Arick M.A. 2nd"/>
            <person name="Thrash A."/>
            <person name="Conover J.L."/>
            <person name="Sanders W.S."/>
            <person name="Peterson D.G."/>
            <person name="Frelichowski J.E."/>
            <person name="Scheffler J.A."/>
            <person name="Scheffler B.E."/>
            <person name="Wendel J.F."/>
        </authorList>
    </citation>
    <scope>NUCLEOTIDE SEQUENCE [LARGE SCALE GENOMIC DNA]</scope>
    <source>
        <strain evidence="1">8</strain>
        <tissue evidence="1">Leaf</tissue>
    </source>
</reference>
<organism evidence="1 2">
    <name type="scientific">Gossypium trilobum</name>
    <dbReference type="NCBI Taxonomy" id="34281"/>
    <lineage>
        <taxon>Eukaryota</taxon>
        <taxon>Viridiplantae</taxon>
        <taxon>Streptophyta</taxon>
        <taxon>Embryophyta</taxon>
        <taxon>Tracheophyta</taxon>
        <taxon>Spermatophyta</taxon>
        <taxon>Magnoliopsida</taxon>
        <taxon>eudicotyledons</taxon>
        <taxon>Gunneridae</taxon>
        <taxon>Pentapetalae</taxon>
        <taxon>rosids</taxon>
        <taxon>malvids</taxon>
        <taxon>Malvales</taxon>
        <taxon>Malvaceae</taxon>
        <taxon>Malvoideae</taxon>
        <taxon>Gossypium</taxon>
    </lineage>
</organism>